<gene>
    <name evidence="6" type="ORF">RF11_02760</name>
</gene>
<protein>
    <submittedName>
        <fullName evidence="6">Protein FIZZY-RELATED 3</fullName>
    </submittedName>
</protein>
<keyword evidence="2 4" id="KW-0853">WD repeat</keyword>
<evidence type="ECO:0000313" key="7">
    <source>
        <dbReference type="Proteomes" id="UP000031668"/>
    </source>
</evidence>
<dbReference type="GO" id="GO:1990757">
    <property type="term" value="F:ubiquitin ligase activator activity"/>
    <property type="evidence" value="ECO:0007669"/>
    <property type="project" value="TreeGrafter"/>
</dbReference>
<dbReference type="OMA" id="TYHGHER"/>
<dbReference type="OrthoDB" id="10263272at2759"/>
<dbReference type="GO" id="GO:0010997">
    <property type="term" value="F:anaphase-promoting complex binding"/>
    <property type="evidence" value="ECO:0007669"/>
    <property type="project" value="InterPro"/>
</dbReference>
<evidence type="ECO:0000313" key="6">
    <source>
        <dbReference type="EMBL" id="KII65340.1"/>
    </source>
</evidence>
<comment type="caution">
    <text evidence="6">The sequence shown here is derived from an EMBL/GenBank/DDBJ whole genome shotgun (WGS) entry which is preliminary data.</text>
</comment>
<dbReference type="Pfam" id="PF24807">
    <property type="entry name" value="WD40_CDC20-Fz"/>
    <property type="match status" value="1"/>
</dbReference>
<dbReference type="PROSITE" id="PS50294">
    <property type="entry name" value="WD_REPEATS_REGION"/>
    <property type="match status" value="1"/>
</dbReference>
<dbReference type="InterPro" id="IPR019775">
    <property type="entry name" value="WD40_repeat_CS"/>
</dbReference>
<evidence type="ECO:0000256" key="1">
    <source>
        <dbReference type="ARBA" id="ARBA00006445"/>
    </source>
</evidence>
<dbReference type="EMBL" id="JWZT01003910">
    <property type="protein sequence ID" value="KII65340.1"/>
    <property type="molecule type" value="Genomic_DNA"/>
</dbReference>
<evidence type="ECO:0000256" key="2">
    <source>
        <dbReference type="ARBA" id="ARBA00022574"/>
    </source>
</evidence>
<dbReference type="PROSITE" id="PS50082">
    <property type="entry name" value="WD_REPEATS_2"/>
    <property type="match status" value="1"/>
</dbReference>
<evidence type="ECO:0000256" key="3">
    <source>
        <dbReference type="ARBA" id="ARBA00022737"/>
    </source>
</evidence>
<dbReference type="AlphaFoldDB" id="A0A0C2MLU9"/>
<evidence type="ECO:0000259" key="5">
    <source>
        <dbReference type="Pfam" id="PF24807"/>
    </source>
</evidence>
<dbReference type="PROSITE" id="PS00678">
    <property type="entry name" value="WD_REPEATS_1"/>
    <property type="match status" value="1"/>
</dbReference>
<dbReference type="InterPro" id="IPR015943">
    <property type="entry name" value="WD40/YVTN_repeat-like_dom_sf"/>
</dbReference>
<sequence>MLYLFDSEHLRFVDQRQVYTQRVGCIEWNGQLITTGSRDGVIRSFDMRSRSQPCSKGGHGHALEVCGLRWDPSGKVLASGGNDNKIFLWDAREEIPVCSLIGHHGAVKALAWSPHDPTLLATGGGTADRCIKFWNTKTNILTNSIDTRSQVCNLHWSTTDKELLSTHGFSSNAINLWTYPNMDQLISLKGHSQRVVYFVFPFLITERFTWRRKHCYWLIR</sequence>
<dbReference type="SUPFAM" id="SSF50978">
    <property type="entry name" value="WD40 repeat-like"/>
    <property type="match status" value="1"/>
</dbReference>
<proteinExistence type="inferred from homology"/>
<dbReference type="SMART" id="SM00320">
    <property type="entry name" value="WD40"/>
    <property type="match status" value="3"/>
</dbReference>
<organism evidence="6 7">
    <name type="scientific">Thelohanellus kitauei</name>
    <name type="common">Myxosporean</name>
    <dbReference type="NCBI Taxonomy" id="669202"/>
    <lineage>
        <taxon>Eukaryota</taxon>
        <taxon>Metazoa</taxon>
        <taxon>Cnidaria</taxon>
        <taxon>Myxozoa</taxon>
        <taxon>Myxosporea</taxon>
        <taxon>Bivalvulida</taxon>
        <taxon>Platysporina</taxon>
        <taxon>Myxobolidae</taxon>
        <taxon>Thelohanellus</taxon>
    </lineage>
</organism>
<name>A0A0C2MLU9_THEKT</name>
<dbReference type="InterPro" id="IPR001680">
    <property type="entry name" value="WD40_rpt"/>
</dbReference>
<dbReference type="Proteomes" id="UP000031668">
    <property type="component" value="Unassembled WGS sequence"/>
</dbReference>
<dbReference type="InterPro" id="IPR036322">
    <property type="entry name" value="WD40_repeat_dom_sf"/>
</dbReference>
<dbReference type="InterPro" id="IPR056150">
    <property type="entry name" value="WD40_CDC20-Fz"/>
</dbReference>
<dbReference type="GO" id="GO:0005680">
    <property type="term" value="C:anaphase-promoting complex"/>
    <property type="evidence" value="ECO:0007669"/>
    <property type="project" value="TreeGrafter"/>
</dbReference>
<feature type="domain" description="CDC20/Fizzy WD40" evidence="5">
    <location>
        <begin position="2"/>
        <end position="198"/>
    </location>
</feature>
<keyword evidence="7" id="KW-1185">Reference proteome</keyword>
<comment type="similarity">
    <text evidence="1">Belongs to the WD repeat CDC20/Fizzy family.</text>
</comment>
<dbReference type="GO" id="GO:1905786">
    <property type="term" value="P:positive regulation of anaphase-promoting complex-dependent catabolic process"/>
    <property type="evidence" value="ECO:0007669"/>
    <property type="project" value="TreeGrafter"/>
</dbReference>
<dbReference type="GO" id="GO:0031145">
    <property type="term" value="P:anaphase-promoting complex-dependent catabolic process"/>
    <property type="evidence" value="ECO:0007669"/>
    <property type="project" value="TreeGrafter"/>
</dbReference>
<keyword evidence="3" id="KW-0677">Repeat</keyword>
<dbReference type="Gene3D" id="2.130.10.10">
    <property type="entry name" value="YVTN repeat-like/Quinoprotein amine dehydrogenase"/>
    <property type="match status" value="1"/>
</dbReference>
<accession>A0A0C2MLU9</accession>
<reference evidence="6 7" key="1">
    <citation type="journal article" date="2014" name="Genome Biol. Evol.">
        <title>The genome of the myxosporean Thelohanellus kitauei shows adaptations to nutrient acquisition within its fish host.</title>
        <authorList>
            <person name="Yang Y."/>
            <person name="Xiong J."/>
            <person name="Zhou Z."/>
            <person name="Huo F."/>
            <person name="Miao W."/>
            <person name="Ran C."/>
            <person name="Liu Y."/>
            <person name="Zhang J."/>
            <person name="Feng J."/>
            <person name="Wang M."/>
            <person name="Wang M."/>
            <person name="Wang L."/>
            <person name="Yao B."/>
        </authorList>
    </citation>
    <scope>NUCLEOTIDE SEQUENCE [LARGE SCALE GENOMIC DNA]</scope>
    <source>
        <strain evidence="6">Wuqing</strain>
    </source>
</reference>
<dbReference type="PANTHER" id="PTHR19918">
    <property type="entry name" value="CELL DIVISION CYCLE 20 CDC20 FIZZY -RELATED"/>
    <property type="match status" value="1"/>
</dbReference>
<evidence type="ECO:0000256" key="4">
    <source>
        <dbReference type="PROSITE-ProRule" id="PRU00221"/>
    </source>
</evidence>
<dbReference type="InterPro" id="IPR033010">
    <property type="entry name" value="Cdc20/Fizzy"/>
</dbReference>
<feature type="repeat" description="WD" evidence="4">
    <location>
        <begin position="58"/>
        <end position="90"/>
    </location>
</feature>